<sequence>MDASEVVNKINSLKEVFGDVEVVINAQGYDNGFFKQITDISIQQGMEDEDGNFIDEVAILVTCE</sequence>
<evidence type="ECO:0000313" key="2">
    <source>
        <dbReference type="Proteomes" id="UP000070452"/>
    </source>
</evidence>
<name>A0A132P3V1_ENTFC</name>
<organism evidence="1 2">
    <name type="scientific">Enterococcus faecium</name>
    <name type="common">Streptococcus faecium</name>
    <dbReference type="NCBI Taxonomy" id="1352"/>
    <lineage>
        <taxon>Bacteria</taxon>
        <taxon>Bacillati</taxon>
        <taxon>Bacillota</taxon>
        <taxon>Bacilli</taxon>
        <taxon>Lactobacillales</taxon>
        <taxon>Enterococcaceae</taxon>
        <taxon>Enterococcus</taxon>
    </lineage>
</organism>
<comment type="caution">
    <text evidence="1">The sequence shown here is derived from an EMBL/GenBank/DDBJ whole genome shotgun (WGS) entry which is preliminary data.</text>
</comment>
<dbReference type="Proteomes" id="UP000070452">
    <property type="component" value="Unassembled WGS sequence"/>
</dbReference>
<gene>
    <name evidence="1" type="ORF">AWT83_00060</name>
</gene>
<dbReference type="RefSeq" id="WP_002318209.1">
    <property type="nucleotide sequence ID" value="NZ_AP026655.1"/>
</dbReference>
<dbReference type="AlphaFoldDB" id="A0A132P3V1"/>
<reference evidence="1 2" key="1">
    <citation type="submission" date="2016-01" db="EMBL/GenBank/DDBJ databases">
        <title>Molecular Mechanisms for transfer of large genomic segments between Enterococcus faecium strains.</title>
        <authorList>
            <person name="Garcia-Solache M.A."/>
            <person name="Lebreton F."/>
            <person name="Mclaughlin R.E."/>
            <person name="Whiteaker J.D."/>
            <person name="Gilmore M.S."/>
            <person name="Rice L.B."/>
        </authorList>
    </citation>
    <scope>NUCLEOTIDE SEQUENCE [LARGE SCALE GENOMIC DNA]</scope>
    <source>
        <strain evidence="1 2">D344RRF x C68</strain>
    </source>
</reference>
<dbReference type="EMBL" id="LRHK01000001">
    <property type="protein sequence ID" value="KWX16986.1"/>
    <property type="molecule type" value="Genomic_DNA"/>
</dbReference>
<proteinExistence type="predicted"/>
<protein>
    <submittedName>
        <fullName evidence="1">Uncharacterized protein</fullName>
    </submittedName>
</protein>
<evidence type="ECO:0000313" key="1">
    <source>
        <dbReference type="EMBL" id="KWX16986.1"/>
    </source>
</evidence>
<accession>A0A132P3V1</accession>